<keyword evidence="1" id="KW-0812">Transmembrane</keyword>
<keyword evidence="1" id="KW-0472">Membrane</keyword>
<dbReference type="STRING" id="311334.SAMN05421846_1064"/>
<dbReference type="AlphaFoldDB" id="A0A1G8JB05"/>
<accession>A0A1G8JB05</accession>
<keyword evidence="3" id="KW-1185">Reference proteome</keyword>
<evidence type="ECO:0000313" key="3">
    <source>
        <dbReference type="Proteomes" id="UP000198869"/>
    </source>
</evidence>
<dbReference type="RefSeq" id="WP_228400752.1">
    <property type="nucleotide sequence ID" value="NZ_FNDW01000006.1"/>
</dbReference>
<gene>
    <name evidence="2" type="ORF">SAMN05421846_1064</name>
</gene>
<sequence length="410" mass="47900">MKKKLIAFVVLIAAIFVYFILYYKDKELKFIPRNADVVILLDTKKVTRQYLSDFLSHPSEWFRNADEKTSEISIRESGVKIPDFLQVFHIENTSFSDWYGILEIKNKKKFLTYLKQKGFAEKKNELFHKGRIFIKIEGKNCILGTSDKAFENINRLFLAFSQRTNFTSDTFIDGSLGSISVISNGKIRNFSMDVNTHDIEIKAPGINNFTSIISEVQQKVPFFAAELNSENIKNFASFFDKKFSDSAGIDYLKATAELERVNDTIITYGYDDDFNEIEKKTIQKIIQPNYLISLQSSDPEKTMQYFENRKWINAKRQFIAIPFQPNVIEKNAHGFEIRSTRKTVHPSGQINENYIFVRNNELLYSNLKSFTSNEKKIFSDIDYLFYGNKDSDYYVKLKFKENNLPLILRW</sequence>
<evidence type="ECO:0008006" key="4">
    <source>
        <dbReference type="Google" id="ProtNLM"/>
    </source>
</evidence>
<protein>
    <recommendedName>
        <fullName evidence="4">DUF3352 domain-containing protein</fullName>
    </recommendedName>
</protein>
<dbReference type="EMBL" id="FNDW01000006">
    <property type="protein sequence ID" value="SDI28271.1"/>
    <property type="molecule type" value="Genomic_DNA"/>
</dbReference>
<name>A0A1G8JB05_9FLAO</name>
<evidence type="ECO:0000313" key="2">
    <source>
        <dbReference type="EMBL" id="SDI28271.1"/>
    </source>
</evidence>
<reference evidence="3" key="1">
    <citation type="submission" date="2016-10" db="EMBL/GenBank/DDBJ databases">
        <authorList>
            <person name="Varghese N."/>
            <person name="Submissions S."/>
        </authorList>
    </citation>
    <scope>NUCLEOTIDE SEQUENCE [LARGE SCALE GENOMIC DNA]</scope>
    <source>
        <strain evidence="3">DSM 17071</strain>
    </source>
</reference>
<feature type="transmembrane region" description="Helical" evidence="1">
    <location>
        <begin position="6"/>
        <end position="23"/>
    </location>
</feature>
<keyword evidence="1" id="KW-1133">Transmembrane helix</keyword>
<proteinExistence type="predicted"/>
<dbReference type="Proteomes" id="UP000198869">
    <property type="component" value="Unassembled WGS sequence"/>
</dbReference>
<evidence type="ECO:0000256" key="1">
    <source>
        <dbReference type="SAM" id="Phobius"/>
    </source>
</evidence>
<organism evidence="2 3">
    <name type="scientific">Chryseobacterium taeanense</name>
    <dbReference type="NCBI Taxonomy" id="311334"/>
    <lineage>
        <taxon>Bacteria</taxon>
        <taxon>Pseudomonadati</taxon>
        <taxon>Bacteroidota</taxon>
        <taxon>Flavobacteriia</taxon>
        <taxon>Flavobacteriales</taxon>
        <taxon>Weeksellaceae</taxon>
        <taxon>Chryseobacterium group</taxon>
        <taxon>Chryseobacterium</taxon>
    </lineage>
</organism>